<evidence type="ECO:0000313" key="1">
    <source>
        <dbReference type="EMBL" id="MBX58207.1"/>
    </source>
</evidence>
<proteinExistence type="predicted"/>
<sequence length="12" mass="1584">MWNPNYKWDENS</sequence>
<reference evidence="1" key="1">
    <citation type="submission" date="2018-02" db="EMBL/GenBank/DDBJ databases">
        <title>Rhizophora mucronata_Transcriptome.</title>
        <authorList>
            <person name="Meera S.P."/>
            <person name="Sreeshan A."/>
            <person name="Augustine A."/>
        </authorList>
    </citation>
    <scope>NUCLEOTIDE SEQUENCE</scope>
    <source>
        <tissue evidence="1">Leaf</tissue>
    </source>
</reference>
<name>A0A2P2PTZ8_RHIMU</name>
<protein>
    <submittedName>
        <fullName evidence="1">Uncharacterized protein</fullName>
    </submittedName>
</protein>
<dbReference type="EMBL" id="GGEC01077723">
    <property type="protein sequence ID" value="MBX58207.1"/>
    <property type="molecule type" value="Transcribed_RNA"/>
</dbReference>
<accession>A0A2P2PTZ8</accession>
<organism evidence="1">
    <name type="scientific">Rhizophora mucronata</name>
    <name type="common">Asiatic mangrove</name>
    <dbReference type="NCBI Taxonomy" id="61149"/>
    <lineage>
        <taxon>Eukaryota</taxon>
        <taxon>Viridiplantae</taxon>
        <taxon>Streptophyta</taxon>
        <taxon>Embryophyta</taxon>
        <taxon>Tracheophyta</taxon>
        <taxon>Spermatophyta</taxon>
        <taxon>Magnoliopsida</taxon>
        <taxon>eudicotyledons</taxon>
        <taxon>Gunneridae</taxon>
        <taxon>Pentapetalae</taxon>
        <taxon>rosids</taxon>
        <taxon>fabids</taxon>
        <taxon>Malpighiales</taxon>
        <taxon>Rhizophoraceae</taxon>
        <taxon>Rhizophora</taxon>
    </lineage>
</organism>